<dbReference type="GO" id="GO:0032259">
    <property type="term" value="P:methylation"/>
    <property type="evidence" value="ECO:0007669"/>
    <property type="project" value="UniProtKB-KW"/>
</dbReference>
<dbReference type="Pfam" id="PF13649">
    <property type="entry name" value="Methyltransf_25"/>
    <property type="match status" value="1"/>
</dbReference>
<comment type="caution">
    <text evidence="4">The sequence shown here is derived from an EMBL/GenBank/DDBJ whole genome shotgun (WGS) entry which is preliminary data.</text>
</comment>
<protein>
    <submittedName>
        <fullName evidence="4">Methyltransferase family protein</fullName>
    </submittedName>
</protein>
<reference evidence="4 5" key="1">
    <citation type="submission" date="2018-06" db="EMBL/GenBank/DDBJ databases">
        <title>Genomic Encyclopedia of Archaeal and Bacterial Type Strains, Phase II (KMG-II): from individual species to whole genera.</title>
        <authorList>
            <person name="Goeker M."/>
        </authorList>
    </citation>
    <scope>NUCLEOTIDE SEQUENCE [LARGE SCALE GENOMIC DNA]</scope>
    <source>
        <strain evidence="4 5">DSM 24525</strain>
    </source>
</reference>
<dbReference type="EMBL" id="QKYU01000012">
    <property type="protein sequence ID" value="PZW45135.1"/>
    <property type="molecule type" value="Genomic_DNA"/>
</dbReference>
<dbReference type="InterPro" id="IPR029063">
    <property type="entry name" value="SAM-dependent_MTases_sf"/>
</dbReference>
<name>A0A2W7IEG2_9PROT</name>
<dbReference type="PANTHER" id="PTHR43861:SF1">
    <property type="entry name" value="TRANS-ACONITATE 2-METHYLTRANSFERASE"/>
    <property type="match status" value="1"/>
</dbReference>
<dbReference type="OrthoDB" id="7628122at2"/>
<evidence type="ECO:0000313" key="5">
    <source>
        <dbReference type="Proteomes" id="UP000249688"/>
    </source>
</evidence>
<dbReference type="CDD" id="cd02440">
    <property type="entry name" value="AdoMet_MTases"/>
    <property type="match status" value="1"/>
</dbReference>
<keyword evidence="2 4" id="KW-0808">Transferase</keyword>
<dbReference type="SUPFAM" id="SSF53335">
    <property type="entry name" value="S-adenosyl-L-methionine-dependent methyltransferases"/>
    <property type="match status" value="1"/>
</dbReference>
<evidence type="ECO:0000259" key="3">
    <source>
        <dbReference type="Pfam" id="PF13649"/>
    </source>
</evidence>
<dbReference type="Gene3D" id="3.40.50.150">
    <property type="entry name" value="Vaccinia Virus protein VP39"/>
    <property type="match status" value="1"/>
</dbReference>
<keyword evidence="5" id="KW-1185">Reference proteome</keyword>
<evidence type="ECO:0000256" key="2">
    <source>
        <dbReference type="ARBA" id="ARBA00022679"/>
    </source>
</evidence>
<dbReference type="RefSeq" id="WP_111398544.1">
    <property type="nucleotide sequence ID" value="NZ_QKYU01000012.1"/>
</dbReference>
<accession>A0A2W7IEG2</accession>
<dbReference type="InterPro" id="IPR041698">
    <property type="entry name" value="Methyltransf_25"/>
</dbReference>
<keyword evidence="1 4" id="KW-0489">Methyltransferase</keyword>
<evidence type="ECO:0000313" key="4">
    <source>
        <dbReference type="EMBL" id="PZW45135.1"/>
    </source>
</evidence>
<gene>
    <name evidence="4" type="ORF">C8P66_112152</name>
</gene>
<proteinExistence type="predicted"/>
<feature type="domain" description="Methyltransferase" evidence="3">
    <location>
        <begin position="151"/>
        <end position="244"/>
    </location>
</feature>
<dbReference type="PANTHER" id="PTHR43861">
    <property type="entry name" value="TRANS-ACONITATE 2-METHYLTRANSFERASE-RELATED"/>
    <property type="match status" value="1"/>
</dbReference>
<dbReference type="Proteomes" id="UP000249688">
    <property type="component" value="Unassembled WGS sequence"/>
</dbReference>
<sequence length="316" mass="35491">MVTKEQVQAAFHLILGREMHDEAIINRFIANYKDVAALLRGFLNSEEFQIYLAREAAGSTKFVHPTVAQSVDTHATEAELKRMVKHIEESWAMLGASEPHWSVLTAARYKADQIDANADEFFNSGKSSISEIKTTFARNNLDLARLRSCFELGCGVGRVSIWLAEVFDHVTAADISPAHLAIARETAKKYGRDNIDFLHVDHLKRLETITPFDFFFSVLVFQHNPPPVIRQLLTAILSRMRPAGVALFQIPSAIRNYAFSSATYPANPAGAMEMHAFPEREFFKLVAEQGCDVIEFRTDLHTNVNMLSHTVVLQKA</sequence>
<dbReference type="GO" id="GO:0008168">
    <property type="term" value="F:methyltransferase activity"/>
    <property type="evidence" value="ECO:0007669"/>
    <property type="project" value="UniProtKB-KW"/>
</dbReference>
<dbReference type="AlphaFoldDB" id="A0A2W7IEG2"/>
<organism evidence="4 5">
    <name type="scientific">Humitalea rosea</name>
    <dbReference type="NCBI Taxonomy" id="990373"/>
    <lineage>
        <taxon>Bacteria</taxon>
        <taxon>Pseudomonadati</taxon>
        <taxon>Pseudomonadota</taxon>
        <taxon>Alphaproteobacteria</taxon>
        <taxon>Acetobacterales</taxon>
        <taxon>Roseomonadaceae</taxon>
        <taxon>Humitalea</taxon>
    </lineage>
</organism>
<evidence type="ECO:0000256" key="1">
    <source>
        <dbReference type="ARBA" id="ARBA00022603"/>
    </source>
</evidence>